<dbReference type="Gene3D" id="3.90.550.20">
    <property type="match status" value="1"/>
</dbReference>
<dbReference type="RefSeq" id="WP_081141877.1">
    <property type="nucleotide sequence ID" value="NZ_MWUE01000033.1"/>
</dbReference>
<sequence length="317" mass="36803">MQKLKRALRTAKFLLLYLFYKLGLFRFPDLAYSDAHDNDVKDIRQHDGTQAQPIPKVIWMYWDDVTPPDFIQAFYGKMKQMNPDHQIHLLNRETVAAFLPWLRFDYARIGMSHKGDVIRLALLNAYGGIWVDSSTLVYQDFSWVHQRGGYDVVGYYSDGTTVDKAFPVVEAWFLASPPANPFIARWLELIMPLTQIGIDDYYAQIAQRPDFAQIQQGINRGSYIIINILCQIVMREQPGFSCYLKKCESSAFFYQDAFRWDSLKMSLFLLCAREPVTHPRLIKLTNDDRRFLPLARRLNILKHDSVMGKLLAQQSAS</sequence>
<dbReference type="Proteomes" id="UP000192769">
    <property type="component" value="Unassembled WGS sequence"/>
</dbReference>
<dbReference type="InterPro" id="IPR051706">
    <property type="entry name" value="Glycosyltransferase_domain"/>
</dbReference>
<evidence type="ECO:0008006" key="3">
    <source>
        <dbReference type="Google" id="ProtNLM"/>
    </source>
</evidence>
<dbReference type="GO" id="GO:0016020">
    <property type="term" value="C:membrane"/>
    <property type="evidence" value="ECO:0007669"/>
    <property type="project" value="GOC"/>
</dbReference>
<keyword evidence="2" id="KW-1185">Reference proteome</keyword>
<accession>A0A1V9DA18</accession>
<dbReference type="InterPro" id="IPR029044">
    <property type="entry name" value="Nucleotide-diphossugar_trans"/>
</dbReference>
<protein>
    <recommendedName>
        <fullName evidence="3">Mannosyltransferase</fullName>
    </recommendedName>
</protein>
<dbReference type="GO" id="GO:0051999">
    <property type="term" value="P:mannosyl-inositol phosphorylceramide biosynthetic process"/>
    <property type="evidence" value="ECO:0007669"/>
    <property type="project" value="TreeGrafter"/>
</dbReference>
<dbReference type="OrthoDB" id="9802881at2"/>
<dbReference type="EMBL" id="MWUE01000033">
    <property type="protein sequence ID" value="OQP30648.1"/>
    <property type="molecule type" value="Genomic_DNA"/>
</dbReference>
<dbReference type="AlphaFoldDB" id="A0A1V9DA18"/>
<name>A0A1V9DA18_9GAMM</name>
<proteinExistence type="predicted"/>
<organism evidence="1 2">
    <name type="scientific">Pantoea latae</name>
    <dbReference type="NCBI Taxonomy" id="1964541"/>
    <lineage>
        <taxon>Bacteria</taxon>
        <taxon>Pseudomonadati</taxon>
        <taxon>Pseudomonadota</taxon>
        <taxon>Gammaproteobacteria</taxon>
        <taxon>Enterobacterales</taxon>
        <taxon>Erwiniaceae</taxon>
        <taxon>Pantoea</taxon>
    </lineage>
</organism>
<evidence type="ECO:0000313" key="2">
    <source>
        <dbReference type="Proteomes" id="UP000192769"/>
    </source>
</evidence>
<dbReference type="PANTHER" id="PTHR32385:SF15">
    <property type="entry name" value="INOSITOL PHOSPHOCERAMIDE MANNOSYLTRANSFERASE 1"/>
    <property type="match status" value="1"/>
</dbReference>
<dbReference type="SUPFAM" id="SSF53448">
    <property type="entry name" value="Nucleotide-diphospho-sugar transferases"/>
    <property type="match status" value="1"/>
</dbReference>
<dbReference type="Pfam" id="PF05704">
    <property type="entry name" value="Caps_synth"/>
    <property type="match status" value="1"/>
</dbReference>
<dbReference type="PANTHER" id="PTHR32385">
    <property type="entry name" value="MANNOSYL PHOSPHORYLINOSITOL CERAMIDE SYNTHASE"/>
    <property type="match status" value="1"/>
</dbReference>
<evidence type="ECO:0000313" key="1">
    <source>
        <dbReference type="EMBL" id="OQP30648.1"/>
    </source>
</evidence>
<reference evidence="1 2" key="1">
    <citation type="submission" date="2017-02" db="EMBL/GenBank/DDBJ databases">
        <title>Whole genome shotgun sequence of Pantoea agglomerans strain AS1 isolated from a cycad, Zamia floridana in Central Florida, USA.</title>
        <authorList>
            <person name="Lata P."/>
            <person name="Govindarajan S."/>
            <person name="Qi F."/>
            <person name="Li J.-L."/>
            <person name="Maurya S.K."/>
            <person name="Sahoo M.K."/>
        </authorList>
    </citation>
    <scope>NUCLEOTIDE SEQUENCE [LARGE SCALE GENOMIC DNA]</scope>
    <source>
        <strain evidence="1 2">AS1</strain>
    </source>
</reference>
<gene>
    <name evidence="1" type="ORF">B2J69_20635</name>
</gene>
<dbReference type="InterPro" id="IPR008441">
    <property type="entry name" value="AfumC-like_glycosyl_Trfase"/>
</dbReference>
<dbReference type="GO" id="GO:0000030">
    <property type="term" value="F:mannosyltransferase activity"/>
    <property type="evidence" value="ECO:0007669"/>
    <property type="project" value="TreeGrafter"/>
</dbReference>
<comment type="caution">
    <text evidence="1">The sequence shown here is derived from an EMBL/GenBank/DDBJ whole genome shotgun (WGS) entry which is preliminary data.</text>
</comment>